<keyword evidence="2" id="KW-1185">Reference proteome</keyword>
<proteinExistence type="predicted"/>
<organism evidence="1 2">
    <name type="scientific">Phyllobacterium zundukense</name>
    <dbReference type="NCBI Taxonomy" id="1867719"/>
    <lineage>
        <taxon>Bacteria</taxon>
        <taxon>Pseudomonadati</taxon>
        <taxon>Pseudomonadota</taxon>
        <taxon>Alphaproteobacteria</taxon>
        <taxon>Hyphomicrobiales</taxon>
        <taxon>Phyllobacteriaceae</taxon>
        <taxon>Phyllobacterium</taxon>
    </lineage>
</organism>
<gene>
    <name evidence="1" type="ORF">N8E88_09550</name>
</gene>
<protein>
    <submittedName>
        <fullName evidence="1">BA14K family protein</fullName>
    </submittedName>
</protein>
<reference evidence="1" key="1">
    <citation type="submission" date="2022-09" db="EMBL/GenBank/DDBJ databases">
        <title>Interaction between co-microsymbionts with complementary sets of symbiotic genes in legume-rhizobium systems.</title>
        <authorList>
            <person name="Safronova V."/>
            <person name="Sazanova A."/>
            <person name="Afonin A."/>
            <person name="Chirak E."/>
        </authorList>
    </citation>
    <scope>NUCLEOTIDE SEQUENCE</scope>
    <source>
        <strain evidence="1">A18/3m</strain>
    </source>
</reference>
<name>A0ACD4CZP8_9HYPH</name>
<geneLocation type="plasmid" evidence="1 2">
    <name>p_unnamed1</name>
</geneLocation>
<keyword evidence="1" id="KW-0614">Plasmid</keyword>
<accession>A0ACD4CZP8</accession>
<dbReference type="Proteomes" id="UP001061991">
    <property type="component" value="Plasmid p_unnamed1"/>
</dbReference>
<evidence type="ECO:0000313" key="2">
    <source>
        <dbReference type="Proteomes" id="UP001061991"/>
    </source>
</evidence>
<sequence length="150" mass="17438">MRKILSILCASSLSLAMGISSPIPATAAPFMARQVELSSGFEQIQYYRDGYGPRRYYRPYAGRWNGYRGYRYRHNGYRRHNDGWWYPLAAFGAGALIGGAIANQGPRRVYRSSGSAHVQWCYDRYRSYRAYDNTYQPYSGFRRQCYSPYN</sequence>
<evidence type="ECO:0000313" key="1">
    <source>
        <dbReference type="EMBL" id="UXN59106.1"/>
    </source>
</evidence>
<dbReference type="EMBL" id="CP104972">
    <property type="protein sequence ID" value="UXN59106.1"/>
    <property type="molecule type" value="Genomic_DNA"/>
</dbReference>